<dbReference type="Proteomes" id="UP000242610">
    <property type="component" value="Unassembled WGS sequence"/>
</dbReference>
<evidence type="ECO:0000256" key="1">
    <source>
        <dbReference type="SAM" id="MobiDB-lite"/>
    </source>
</evidence>
<dbReference type="EMBL" id="FMBL01000003">
    <property type="protein sequence ID" value="SCC80589.1"/>
    <property type="molecule type" value="Genomic_DNA"/>
</dbReference>
<feature type="compositionally biased region" description="Polar residues" evidence="1">
    <location>
        <begin position="330"/>
        <end position="347"/>
    </location>
</feature>
<name>A0A1C4H6K3_9BIFI</name>
<organism evidence="3 4">
    <name type="scientific">Bifidobacterium commune</name>
    <dbReference type="NCBI Taxonomy" id="1505727"/>
    <lineage>
        <taxon>Bacteria</taxon>
        <taxon>Bacillati</taxon>
        <taxon>Actinomycetota</taxon>
        <taxon>Actinomycetes</taxon>
        <taxon>Bifidobacteriales</taxon>
        <taxon>Bifidobacteriaceae</taxon>
        <taxon>Bifidobacterium</taxon>
    </lineage>
</organism>
<proteinExistence type="predicted"/>
<dbReference type="InterPro" id="IPR008523">
    <property type="entry name" value="DUF805"/>
</dbReference>
<dbReference type="Pfam" id="PF05656">
    <property type="entry name" value="DUF805"/>
    <property type="match status" value="1"/>
</dbReference>
<feature type="transmembrane region" description="Helical" evidence="2">
    <location>
        <begin position="113"/>
        <end position="135"/>
    </location>
</feature>
<dbReference type="STRING" id="1505727.GA0061077_1268"/>
<keyword evidence="4" id="KW-1185">Reference proteome</keyword>
<dbReference type="RefSeq" id="WP_091848083.1">
    <property type="nucleotide sequence ID" value="NZ_FMBL01000003.1"/>
</dbReference>
<dbReference type="GO" id="GO:0005886">
    <property type="term" value="C:plasma membrane"/>
    <property type="evidence" value="ECO:0007669"/>
    <property type="project" value="TreeGrafter"/>
</dbReference>
<feature type="transmembrane region" description="Helical" evidence="2">
    <location>
        <begin position="171"/>
        <end position="193"/>
    </location>
</feature>
<feature type="region of interest" description="Disordered" evidence="1">
    <location>
        <begin position="262"/>
        <end position="360"/>
    </location>
</feature>
<gene>
    <name evidence="3" type="ORF">GA0061077_1268</name>
</gene>
<dbReference type="OrthoDB" id="9812349at2"/>
<evidence type="ECO:0000256" key="2">
    <source>
        <dbReference type="SAM" id="Phobius"/>
    </source>
</evidence>
<feature type="transmembrane region" description="Helical" evidence="2">
    <location>
        <begin position="141"/>
        <end position="159"/>
    </location>
</feature>
<feature type="compositionally biased region" description="Polar residues" evidence="1">
    <location>
        <begin position="262"/>
        <end position="301"/>
    </location>
</feature>
<evidence type="ECO:0000313" key="4">
    <source>
        <dbReference type="Proteomes" id="UP000242610"/>
    </source>
</evidence>
<reference evidence="4" key="1">
    <citation type="submission" date="2016-08" db="EMBL/GenBank/DDBJ databases">
        <authorList>
            <person name="Varghese N."/>
            <person name="Submissions Spin"/>
        </authorList>
    </citation>
    <scope>NUCLEOTIDE SEQUENCE [LARGE SCALE GENOMIC DNA]</scope>
    <source>
        <strain evidence="4">R-52791</strain>
    </source>
</reference>
<feature type="transmembrane region" description="Helical" evidence="2">
    <location>
        <begin position="213"/>
        <end position="238"/>
    </location>
</feature>
<keyword evidence="2" id="KW-1133">Transmembrane helix</keyword>
<keyword evidence="2" id="KW-0472">Membrane</keyword>
<evidence type="ECO:0000313" key="3">
    <source>
        <dbReference type="EMBL" id="SCC80589.1"/>
    </source>
</evidence>
<feature type="compositionally biased region" description="Low complexity" evidence="1">
    <location>
        <begin position="1"/>
        <end position="40"/>
    </location>
</feature>
<dbReference type="PANTHER" id="PTHR34980">
    <property type="entry name" value="INNER MEMBRANE PROTEIN-RELATED-RELATED"/>
    <property type="match status" value="1"/>
</dbReference>
<accession>A0A1C4H6K3</accession>
<feature type="region of interest" description="Disordered" evidence="1">
    <location>
        <begin position="1"/>
        <end position="67"/>
    </location>
</feature>
<sequence length="360" mass="39482">MNDMNAMNGANDPNIDPANPNQNPYGATQQTQQNNAAPQQLGTDIPPYQPTAEAPAQPINPNPQYNQGGNYGAPAAVEVPLNKPFYGCPPPEAIKRFFVKYANFKGRASRSEFWWIILFIFVVKIIISLINSIILDTDESFIDTIWSIAIFIPFLSLNVRRLHDTNKSGWWLLLPAAITFVCTVTMVVLLLFAGYHVSSLSDTDIAQDIANSAAIGLIIGAFILLICYLASFVIYIVFMSIAQKPEGVRYDEITPAQPVMQSMMQGEQRPPMNQQSFRSTNETMPQSGQETPAASYNQQPGMPTEMSAQPDMPSASGEQPYVPAQPASMPIQQPNVAPSNGNNTSDFQPPFMNGNGSNQQ</sequence>
<dbReference type="PANTHER" id="PTHR34980:SF2">
    <property type="entry name" value="INNER MEMBRANE PROTEIN YHAH-RELATED"/>
    <property type="match status" value="1"/>
</dbReference>
<dbReference type="AlphaFoldDB" id="A0A1C4H6K3"/>
<keyword evidence="2" id="KW-0812">Transmembrane</keyword>
<protein>
    <submittedName>
        <fullName evidence="3">Uncharacterized membrane protein YhaH, DUF805 family</fullName>
    </submittedName>
</protein>